<evidence type="ECO:0000256" key="1">
    <source>
        <dbReference type="ARBA" id="ARBA00008000"/>
    </source>
</evidence>
<dbReference type="InterPro" id="IPR006094">
    <property type="entry name" value="Oxid_FAD_bind_N"/>
</dbReference>
<comment type="similarity">
    <text evidence="1">Belongs to the FAD-binding oxidoreductase/transferase type 4 family.</text>
</comment>
<dbReference type="Gene3D" id="3.30.43.10">
    <property type="entry name" value="Uridine Diphospho-n-acetylenolpyruvylglucosamine Reductase, domain 2"/>
    <property type="match status" value="1"/>
</dbReference>
<reference evidence="5 6" key="1">
    <citation type="submission" date="2020-09" db="EMBL/GenBank/DDBJ databases">
        <title>Draft Genome Sequence of Aminobacter carboxidus type strain DSM 1086, a soil Gram-negative carboxydobacterium.</title>
        <authorList>
            <person name="Turrini P."/>
            <person name="Tescari M."/>
            <person name="Artuso I."/>
            <person name="Lugli G.A."/>
            <person name="Frangipani E."/>
            <person name="Ventura M."/>
            <person name="Visca P."/>
        </authorList>
    </citation>
    <scope>NUCLEOTIDE SEQUENCE [LARGE SCALE GENOMIC DNA]</scope>
    <source>
        <strain evidence="5 6">DSM 1086</strain>
    </source>
</reference>
<keyword evidence="2" id="KW-0285">Flavoprotein</keyword>
<feature type="domain" description="FAD-binding PCMH-type" evidence="4">
    <location>
        <begin position="58"/>
        <end position="240"/>
    </location>
</feature>
<gene>
    <name evidence="5" type="ORF">IHE39_18405</name>
</gene>
<name>A0ABR9GRF0_9HYPH</name>
<keyword evidence="6" id="KW-1185">Reference proteome</keyword>
<dbReference type="PANTHER" id="PTHR43716">
    <property type="entry name" value="D-2-HYDROXYGLUTARATE DEHYDROGENASE, MITOCHONDRIAL"/>
    <property type="match status" value="1"/>
</dbReference>
<keyword evidence="3" id="KW-0274">FAD</keyword>
<organism evidence="5 6">
    <name type="scientific">Aminobacter carboxidus</name>
    <dbReference type="NCBI Taxonomy" id="376165"/>
    <lineage>
        <taxon>Bacteria</taxon>
        <taxon>Pseudomonadati</taxon>
        <taxon>Pseudomonadota</taxon>
        <taxon>Alphaproteobacteria</taxon>
        <taxon>Hyphomicrobiales</taxon>
        <taxon>Phyllobacteriaceae</taxon>
        <taxon>Aminobacter</taxon>
    </lineage>
</organism>
<dbReference type="InterPro" id="IPR036318">
    <property type="entry name" value="FAD-bd_PCMH-like_sf"/>
</dbReference>
<dbReference type="PANTHER" id="PTHR43716:SF2">
    <property type="entry name" value="BLL6224 PROTEIN"/>
    <property type="match status" value="1"/>
</dbReference>
<dbReference type="Pfam" id="PF02913">
    <property type="entry name" value="FAD-oxidase_C"/>
    <property type="match status" value="1"/>
</dbReference>
<dbReference type="Proteomes" id="UP000598227">
    <property type="component" value="Unassembled WGS sequence"/>
</dbReference>
<dbReference type="PROSITE" id="PS51387">
    <property type="entry name" value="FAD_PCMH"/>
    <property type="match status" value="1"/>
</dbReference>
<dbReference type="Pfam" id="PF01565">
    <property type="entry name" value="FAD_binding_4"/>
    <property type="match status" value="1"/>
</dbReference>
<dbReference type="InterPro" id="IPR016171">
    <property type="entry name" value="Vanillyl_alc_oxidase_C-sub2"/>
</dbReference>
<evidence type="ECO:0000259" key="4">
    <source>
        <dbReference type="PROSITE" id="PS51387"/>
    </source>
</evidence>
<dbReference type="InterPro" id="IPR051264">
    <property type="entry name" value="FAD-oxidored/transferase_4"/>
</dbReference>
<evidence type="ECO:0000313" key="6">
    <source>
        <dbReference type="Proteomes" id="UP000598227"/>
    </source>
</evidence>
<dbReference type="InterPro" id="IPR016164">
    <property type="entry name" value="FAD-linked_Oxase-like_C"/>
</dbReference>
<dbReference type="Gene3D" id="3.30.70.2190">
    <property type="match status" value="1"/>
</dbReference>
<evidence type="ECO:0000313" key="5">
    <source>
        <dbReference type="EMBL" id="MBE1206267.1"/>
    </source>
</evidence>
<dbReference type="Gene3D" id="3.30.465.10">
    <property type="match status" value="1"/>
</dbReference>
<dbReference type="Gene3D" id="3.30.70.2740">
    <property type="match status" value="1"/>
</dbReference>
<comment type="caution">
    <text evidence="5">The sequence shown here is derived from an EMBL/GenBank/DDBJ whole genome shotgun (WGS) entry which is preliminary data.</text>
</comment>
<evidence type="ECO:0000256" key="2">
    <source>
        <dbReference type="ARBA" id="ARBA00022630"/>
    </source>
</evidence>
<dbReference type="EMBL" id="JACZEP010000005">
    <property type="protein sequence ID" value="MBE1206267.1"/>
    <property type="molecule type" value="Genomic_DNA"/>
</dbReference>
<dbReference type="SUPFAM" id="SSF56176">
    <property type="entry name" value="FAD-binding/transporter-associated domain-like"/>
    <property type="match status" value="1"/>
</dbReference>
<dbReference type="InterPro" id="IPR016166">
    <property type="entry name" value="FAD-bd_PCMH"/>
</dbReference>
<protein>
    <submittedName>
        <fullName evidence="5">FAD-binding oxidoreductase</fullName>
    </submittedName>
</protein>
<sequence length="489" mass="50731">MVAPVVADFQLHRASLCKARSGYQMLNPISERIAARIEGALGPRGLVEGEAVAPHAPYGVPASQALHMARPSSTAEVAHVLRICAEERIGVVPLGGATGFVGGTRAPQGTLLLSMARMNTIRAIEPANGCIEVEAGCLLANAQAAAMDASMSLSLSFGAEGSAQIGGALATNAGGFRALRFGSARDICLGIEAVTSDGAIWNGLRKVRKDNTGYDLKHLLIGSEGTLAVICAAVLRLDPKPVQRICAVVALQSEGVTIGLLRQLQGAGAVVSAFELFGEGGLALALEDGSAMAPVNVDAAAHALIEIDADAGSRSLLEATLAKALESGIISDAVVAQSEAQRARFWQLREATTDGIGRAGWIASADVSVPLGELAAYLSDIREGLKQEAGAARFIAYGHAGDGNLHLNLLPAKGETPEQAPVGLDARFYRLCYSQAMRRSGSFSAEHGIGRTKMSALAHYLDPVELALMKSVKHALDPLGIMNPGVIID</sequence>
<accession>A0ABR9GRF0</accession>
<dbReference type="InterPro" id="IPR016169">
    <property type="entry name" value="FAD-bd_PCMH_sub2"/>
</dbReference>
<dbReference type="InterPro" id="IPR016167">
    <property type="entry name" value="FAD-bd_PCMH_sub1"/>
</dbReference>
<dbReference type="Gene3D" id="1.10.45.10">
    <property type="entry name" value="Vanillyl-alcohol Oxidase, Chain A, domain 4"/>
    <property type="match status" value="1"/>
</dbReference>
<proteinExistence type="inferred from homology"/>
<evidence type="ECO:0000256" key="3">
    <source>
        <dbReference type="ARBA" id="ARBA00022827"/>
    </source>
</evidence>
<dbReference type="SUPFAM" id="SSF55103">
    <property type="entry name" value="FAD-linked oxidases, C-terminal domain"/>
    <property type="match status" value="1"/>
</dbReference>
<dbReference type="InterPro" id="IPR004113">
    <property type="entry name" value="FAD-bd_oxidored_4_C"/>
</dbReference>